<dbReference type="EMBL" id="VXIT01000001">
    <property type="protein sequence ID" value="KAA6415829.1"/>
    <property type="molecule type" value="Genomic_DNA"/>
</dbReference>
<evidence type="ECO:0000313" key="1">
    <source>
        <dbReference type="EMBL" id="KAA6415829.1"/>
    </source>
</evidence>
<name>A0A5M8Q431_9LECA</name>
<evidence type="ECO:0000313" key="2">
    <source>
        <dbReference type="Proteomes" id="UP000324767"/>
    </source>
</evidence>
<dbReference type="OrthoDB" id="5336565at2759"/>
<dbReference type="Proteomes" id="UP000324767">
    <property type="component" value="Unassembled WGS sequence"/>
</dbReference>
<protein>
    <submittedName>
        <fullName evidence="1">Uncharacterized protein</fullName>
    </submittedName>
</protein>
<reference evidence="1 2" key="1">
    <citation type="submission" date="2019-09" db="EMBL/GenBank/DDBJ databases">
        <title>The hologenome of the rock-dwelling lichen Lasallia pustulata.</title>
        <authorList>
            <person name="Greshake Tzovaras B."/>
            <person name="Segers F."/>
            <person name="Bicker A."/>
            <person name="Dal Grande F."/>
            <person name="Otte J."/>
            <person name="Hankeln T."/>
            <person name="Schmitt I."/>
            <person name="Ebersberger I."/>
        </authorList>
    </citation>
    <scope>NUCLEOTIDE SEQUENCE [LARGE SCALE GENOMIC DNA]</scope>
    <source>
        <strain evidence="1">A1-1</strain>
    </source>
</reference>
<organism evidence="1 2">
    <name type="scientific">Lasallia pustulata</name>
    <dbReference type="NCBI Taxonomy" id="136370"/>
    <lineage>
        <taxon>Eukaryota</taxon>
        <taxon>Fungi</taxon>
        <taxon>Dikarya</taxon>
        <taxon>Ascomycota</taxon>
        <taxon>Pezizomycotina</taxon>
        <taxon>Lecanoromycetes</taxon>
        <taxon>OSLEUM clade</taxon>
        <taxon>Umbilicariomycetidae</taxon>
        <taxon>Umbilicariales</taxon>
        <taxon>Umbilicariaceae</taxon>
        <taxon>Lasallia</taxon>
    </lineage>
</organism>
<dbReference type="AlphaFoldDB" id="A0A5M8Q431"/>
<proteinExistence type="predicted"/>
<comment type="caution">
    <text evidence="1">The sequence shown here is derived from an EMBL/GenBank/DDBJ whole genome shotgun (WGS) entry which is preliminary data.</text>
</comment>
<sequence length="261" mass="28333">MEKQVTTSVTPTIEGDIRDGRCVAGGIPFTNLDPLTDGTISPGSPDILYGARPEQLNRGIRNELSGHIVPSTQKDLPMAPNFFLAAKGPDGSPAVAERQACYDGALGARGIHSLQSAGRAKPVYDKNAYTITSIYYSGTLKLYTSHLGQPTRPGGRPEYYMNQLNTWGMTGNPETFRQGATAYRNARDWTKEKRDGFIEAANGKARGTYTESQSLRSFSYGQASIPVAGLVLVDSDTSADELALYDAQIYTSPSKRPRREV</sequence>
<accession>A0A5M8Q431</accession>
<gene>
    <name evidence="1" type="ORF">FRX48_00547</name>
</gene>